<feature type="domain" description="WDR11 first beta-propeller" evidence="1">
    <location>
        <begin position="12"/>
        <end position="97"/>
    </location>
</feature>
<proteinExistence type="predicted"/>
<keyword evidence="3" id="KW-1185">Reference proteome</keyword>
<accession>A0A836BWC4</accession>
<evidence type="ECO:0000259" key="1">
    <source>
        <dbReference type="Pfam" id="PF23751"/>
    </source>
</evidence>
<reference evidence="2" key="1">
    <citation type="journal article" date="2020" name="bioRxiv">
        <title>Comparative genomics of Chlamydomonas.</title>
        <authorList>
            <person name="Craig R.J."/>
            <person name="Hasan A.R."/>
            <person name="Ness R.W."/>
            <person name="Keightley P.D."/>
        </authorList>
    </citation>
    <scope>NUCLEOTIDE SEQUENCE</scope>
    <source>
        <strain evidence="2">CCAP 11/70</strain>
    </source>
</reference>
<dbReference type="InterPro" id="IPR039694">
    <property type="entry name" value="WDR11"/>
</dbReference>
<dbReference type="PANTHER" id="PTHR14593:SF5">
    <property type="entry name" value="WD REPEAT-CONTAINING PROTEIN 11"/>
    <property type="match status" value="1"/>
</dbReference>
<evidence type="ECO:0000313" key="2">
    <source>
        <dbReference type="EMBL" id="KAG2490003.1"/>
    </source>
</evidence>
<comment type="caution">
    <text evidence="2">The sequence shown here is derived from an EMBL/GenBank/DDBJ whole genome shotgun (WGS) entry which is preliminary data.</text>
</comment>
<evidence type="ECO:0000313" key="3">
    <source>
        <dbReference type="Proteomes" id="UP000612055"/>
    </source>
</evidence>
<dbReference type="InterPro" id="IPR015943">
    <property type="entry name" value="WD40/YVTN_repeat-like_dom_sf"/>
</dbReference>
<dbReference type="GO" id="GO:0005737">
    <property type="term" value="C:cytoplasm"/>
    <property type="evidence" value="ECO:0007669"/>
    <property type="project" value="TreeGrafter"/>
</dbReference>
<dbReference type="Gene3D" id="2.130.10.10">
    <property type="entry name" value="YVTN repeat-like/Quinoprotein amine dehydrogenase"/>
    <property type="match status" value="1"/>
</dbReference>
<dbReference type="Proteomes" id="UP000612055">
    <property type="component" value="Unassembled WGS sequence"/>
</dbReference>
<gene>
    <name evidence="2" type="ORF">HYH03_011470</name>
</gene>
<dbReference type="AlphaFoldDB" id="A0A836BWC4"/>
<protein>
    <recommendedName>
        <fullName evidence="1">WDR11 first beta-propeller domain-containing protein</fullName>
    </recommendedName>
</protein>
<dbReference type="SUPFAM" id="SSF50978">
    <property type="entry name" value="WD40 repeat-like"/>
    <property type="match status" value="1"/>
</dbReference>
<dbReference type="InterPro" id="IPR036322">
    <property type="entry name" value="WD40_repeat_dom_sf"/>
</dbReference>
<dbReference type="PANTHER" id="PTHR14593">
    <property type="entry name" value="WD REPEAT-CONTAINING PROTEIN 11"/>
    <property type="match status" value="1"/>
</dbReference>
<sequence>MSAPEVVGVLPCPCTRANRGAADLLEAQLFAYGVGSSVAIVDVHGLQLACLLQGGHRNHTVTAVKWSPDCHSRDLKSHSSHLRLASGDSDGGVVVWSASGAIVSRLEDHVNVREHIRGGAVGRTSGPLAAAAGAAAAAVTLGGGGSDASAHGGSGAGSIAGLAWVLSSPTALAILVSPGTLLLWDTRGECAGVQCRLRVP</sequence>
<dbReference type="Pfam" id="PF23751">
    <property type="entry name" value="Beta-prop_WDR11_1st"/>
    <property type="match status" value="1"/>
</dbReference>
<name>A0A836BWC4_9CHLO</name>
<dbReference type="OrthoDB" id="553278at2759"/>
<organism evidence="2 3">
    <name type="scientific">Edaphochlamys debaryana</name>
    <dbReference type="NCBI Taxonomy" id="47281"/>
    <lineage>
        <taxon>Eukaryota</taxon>
        <taxon>Viridiplantae</taxon>
        <taxon>Chlorophyta</taxon>
        <taxon>core chlorophytes</taxon>
        <taxon>Chlorophyceae</taxon>
        <taxon>CS clade</taxon>
        <taxon>Chlamydomonadales</taxon>
        <taxon>Chlamydomonadales incertae sedis</taxon>
        <taxon>Edaphochlamys</taxon>
    </lineage>
</organism>
<dbReference type="EMBL" id="JAEHOE010000066">
    <property type="protein sequence ID" value="KAG2490003.1"/>
    <property type="molecule type" value="Genomic_DNA"/>
</dbReference>
<dbReference type="InterPro" id="IPR057852">
    <property type="entry name" value="Beta-prop_WDR11_1st"/>
</dbReference>